<accession>A0A9E7IJ85</accession>
<name>A0A9E7IJ85_9LILI</name>
<sequence>MARTPEEARLEERRRRWVLWEGRWLPPLATGEGRRAETQALPSMCCIELTVRSVPTFMIYKDERKVKEMICPS</sequence>
<reference evidence="1" key="1">
    <citation type="submission" date="2022-05" db="EMBL/GenBank/DDBJ databases">
        <title>The Musa troglodytarum L. genome provides insights into the mechanism of non-climacteric behaviour and enrichment of carotenoids.</title>
        <authorList>
            <person name="Wang J."/>
        </authorList>
    </citation>
    <scope>NUCLEOTIDE SEQUENCE</scope>
    <source>
        <tissue evidence="1">Leaf</tissue>
    </source>
</reference>
<dbReference type="AlphaFoldDB" id="A0A9E7IJ85"/>
<proteinExistence type="predicted"/>
<protein>
    <recommendedName>
        <fullName evidence="3">Thioredoxin domain-containing protein</fullName>
    </recommendedName>
</protein>
<dbReference type="EMBL" id="CP097511">
    <property type="protein sequence ID" value="URE49847.1"/>
    <property type="molecule type" value="Genomic_DNA"/>
</dbReference>
<keyword evidence="2" id="KW-1185">Reference proteome</keyword>
<evidence type="ECO:0008006" key="3">
    <source>
        <dbReference type="Google" id="ProtNLM"/>
    </source>
</evidence>
<evidence type="ECO:0000313" key="2">
    <source>
        <dbReference type="Proteomes" id="UP001055439"/>
    </source>
</evidence>
<dbReference type="Proteomes" id="UP001055439">
    <property type="component" value="Chromosome 9"/>
</dbReference>
<gene>
    <name evidence="1" type="ORF">MUK42_15981</name>
</gene>
<evidence type="ECO:0000313" key="1">
    <source>
        <dbReference type="EMBL" id="URE49847.1"/>
    </source>
</evidence>
<organism evidence="1 2">
    <name type="scientific">Musa troglodytarum</name>
    <name type="common">fe'i banana</name>
    <dbReference type="NCBI Taxonomy" id="320322"/>
    <lineage>
        <taxon>Eukaryota</taxon>
        <taxon>Viridiplantae</taxon>
        <taxon>Streptophyta</taxon>
        <taxon>Embryophyta</taxon>
        <taxon>Tracheophyta</taxon>
        <taxon>Spermatophyta</taxon>
        <taxon>Magnoliopsida</taxon>
        <taxon>Liliopsida</taxon>
        <taxon>Zingiberales</taxon>
        <taxon>Musaceae</taxon>
        <taxon>Musa</taxon>
    </lineage>
</organism>